<dbReference type="GO" id="GO:0005737">
    <property type="term" value="C:cytoplasm"/>
    <property type="evidence" value="ECO:0007669"/>
    <property type="project" value="TreeGrafter"/>
</dbReference>
<dbReference type="Gene3D" id="3.30.1780.10">
    <property type="entry name" value="ornithine cyclodeaminase, domain 1"/>
    <property type="match status" value="1"/>
</dbReference>
<organism evidence="1">
    <name type="scientific">marine metagenome</name>
    <dbReference type="NCBI Taxonomy" id="408172"/>
    <lineage>
        <taxon>unclassified sequences</taxon>
        <taxon>metagenomes</taxon>
        <taxon>ecological metagenomes</taxon>
    </lineage>
</organism>
<dbReference type="Gene3D" id="3.40.50.720">
    <property type="entry name" value="NAD(P)-binding Rossmann-like Domain"/>
    <property type="match status" value="1"/>
</dbReference>
<dbReference type="InterPro" id="IPR003462">
    <property type="entry name" value="ODC_Mu_crystall"/>
</dbReference>
<dbReference type="Pfam" id="PF02423">
    <property type="entry name" value="OCD_Mu_crystall"/>
    <property type="match status" value="1"/>
</dbReference>
<reference evidence="1" key="1">
    <citation type="submission" date="2018-05" db="EMBL/GenBank/DDBJ databases">
        <authorList>
            <person name="Lanie J.A."/>
            <person name="Ng W.-L."/>
            <person name="Kazmierczak K.M."/>
            <person name="Andrzejewski T.M."/>
            <person name="Davidsen T.M."/>
            <person name="Wayne K.J."/>
            <person name="Tettelin H."/>
            <person name="Glass J.I."/>
            <person name="Rusch D."/>
            <person name="Podicherti R."/>
            <person name="Tsui H.-C.T."/>
            <person name="Winkler M.E."/>
        </authorList>
    </citation>
    <scope>NUCLEOTIDE SEQUENCE</scope>
</reference>
<name>A0A383E389_9ZZZZ</name>
<dbReference type="AlphaFoldDB" id="A0A383E389"/>
<dbReference type="EMBL" id="UINC01222211">
    <property type="protein sequence ID" value="SVE50890.1"/>
    <property type="molecule type" value="Genomic_DNA"/>
</dbReference>
<dbReference type="SUPFAM" id="SSF51735">
    <property type="entry name" value="NAD(P)-binding Rossmann-fold domains"/>
    <property type="match status" value="1"/>
</dbReference>
<evidence type="ECO:0000313" key="1">
    <source>
        <dbReference type="EMBL" id="SVE50890.1"/>
    </source>
</evidence>
<dbReference type="InterPro" id="IPR036291">
    <property type="entry name" value="NAD(P)-bd_dom_sf"/>
</dbReference>
<dbReference type="InterPro" id="IPR023401">
    <property type="entry name" value="ODC_N"/>
</dbReference>
<evidence type="ECO:0008006" key="2">
    <source>
        <dbReference type="Google" id="ProtNLM"/>
    </source>
</evidence>
<accession>A0A383E389</accession>
<feature type="non-terminal residue" evidence="1">
    <location>
        <position position="199"/>
    </location>
</feature>
<protein>
    <recommendedName>
        <fullName evidence="2">Ornithine cyclodeaminase</fullName>
    </recommendedName>
</protein>
<proteinExistence type="predicted"/>
<dbReference type="PANTHER" id="PTHR13812:SF19">
    <property type="entry name" value="KETIMINE REDUCTASE MU-CRYSTALLIN"/>
    <property type="match status" value="1"/>
</dbReference>
<dbReference type="PANTHER" id="PTHR13812">
    <property type="entry name" value="KETIMINE REDUCTASE MU-CRYSTALLIN"/>
    <property type="match status" value="1"/>
</dbReference>
<gene>
    <name evidence="1" type="ORF">METZ01_LOCUS503744</name>
</gene>
<sequence>MQVISAHEIDVLLDYPSLIAALRDAFVAGCDAPRRHRHDIANAGGSDGVMLLKPAWRAAGPIAVKIVNIFPGNASFGLPSTLGALMLFDGRTGAPIATLDGSALTVRRTAAASALAADYLARKGAAILLVAGTGQLAPALVQAHATMRPIREVRIWGRTPDKAAALARALNDEGFAATAVTELETGVRSADIVSCATLA</sequence>